<reference evidence="1" key="2">
    <citation type="journal article" date="2015" name="Data Brief">
        <title>Shoot transcriptome of the giant reed, Arundo donax.</title>
        <authorList>
            <person name="Barrero R.A."/>
            <person name="Guerrero F.D."/>
            <person name="Moolhuijzen P."/>
            <person name="Goolsby J.A."/>
            <person name="Tidwell J."/>
            <person name="Bellgard S.E."/>
            <person name="Bellgard M.I."/>
        </authorList>
    </citation>
    <scope>NUCLEOTIDE SEQUENCE</scope>
    <source>
        <tissue evidence="1">Shoot tissue taken approximately 20 cm above the soil surface</tissue>
    </source>
</reference>
<proteinExistence type="predicted"/>
<name>A0A0A9BN40_ARUDO</name>
<dbReference type="AlphaFoldDB" id="A0A0A9BN40"/>
<accession>A0A0A9BN40</accession>
<reference evidence="1" key="1">
    <citation type="submission" date="2014-09" db="EMBL/GenBank/DDBJ databases">
        <authorList>
            <person name="Magalhaes I.L.F."/>
            <person name="Oliveira U."/>
            <person name="Santos F.R."/>
            <person name="Vidigal T.H.D.A."/>
            <person name="Brescovit A.D."/>
            <person name="Santos A.J."/>
        </authorList>
    </citation>
    <scope>NUCLEOTIDE SEQUENCE</scope>
    <source>
        <tissue evidence="1">Shoot tissue taken approximately 20 cm above the soil surface</tissue>
    </source>
</reference>
<dbReference type="EMBL" id="GBRH01237223">
    <property type="protein sequence ID" value="JAD60672.1"/>
    <property type="molecule type" value="Transcribed_RNA"/>
</dbReference>
<evidence type="ECO:0000313" key="1">
    <source>
        <dbReference type="EMBL" id="JAD60672.1"/>
    </source>
</evidence>
<sequence>MLGVSSTRPFGPSKTAVCFFLFL</sequence>
<protein>
    <submittedName>
        <fullName evidence="1">Uncharacterized protein</fullName>
    </submittedName>
</protein>
<organism evidence="1">
    <name type="scientific">Arundo donax</name>
    <name type="common">Giant reed</name>
    <name type="synonym">Donax arundinaceus</name>
    <dbReference type="NCBI Taxonomy" id="35708"/>
    <lineage>
        <taxon>Eukaryota</taxon>
        <taxon>Viridiplantae</taxon>
        <taxon>Streptophyta</taxon>
        <taxon>Embryophyta</taxon>
        <taxon>Tracheophyta</taxon>
        <taxon>Spermatophyta</taxon>
        <taxon>Magnoliopsida</taxon>
        <taxon>Liliopsida</taxon>
        <taxon>Poales</taxon>
        <taxon>Poaceae</taxon>
        <taxon>PACMAD clade</taxon>
        <taxon>Arundinoideae</taxon>
        <taxon>Arundineae</taxon>
        <taxon>Arundo</taxon>
    </lineage>
</organism>